<comment type="subcellular location">
    <subcellularLocation>
        <location evidence="2">Cytoplasm</location>
    </subcellularLocation>
    <subcellularLocation>
        <location evidence="1">Endoplasmic reticulum membrane</location>
        <topology evidence="1">Single-pass membrane protein</topology>
    </subcellularLocation>
</comment>
<keyword evidence="7" id="KW-0712">Selenocysteine</keyword>
<dbReference type="OMA" id="QQYGWFV"/>
<dbReference type="GO" id="GO:0036513">
    <property type="term" value="C:Derlin-1 retrotranslocation complex"/>
    <property type="evidence" value="ECO:0000318"/>
    <property type="project" value="GO_Central"/>
</dbReference>
<reference evidence="14" key="1">
    <citation type="submission" date="2011-12" db="EMBL/GenBank/DDBJ databases">
        <title>The Draft Genome of Lepisosteus oculatus.</title>
        <authorList>
            <consortium name="The Broad Institute Genome Assembly &amp; Analysis Group"/>
            <consortium name="Computational R&amp;D Group"/>
            <consortium name="and Sequencing Platform"/>
            <person name="Di Palma F."/>
            <person name="Alfoldi J."/>
            <person name="Johnson J."/>
            <person name="Berlin A."/>
            <person name="Gnerre S."/>
            <person name="Jaffe D."/>
            <person name="MacCallum I."/>
            <person name="Young S."/>
            <person name="Walker B.J."/>
            <person name="Lander E.S."/>
            <person name="Lindblad-Toh K."/>
        </authorList>
    </citation>
    <scope>NUCLEOTIDE SEQUENCE [LARGE SCALE GENOMIC DNA]</scope>
</reference>
<accession>W5N9P2</accession>
<evidence type="ECO:0000256" key="8">
    <source>
        <dbReference type="ARBA" id="ARBA00022989"/>
    </source>
</evidence>
<dbReference type="HOGENOM" id="CLU_117238_0_0_1"/>
<organism evidence="13 14">
    <name type="scientific">Lepisosteus oculatus</name>
    <name type="common">Spotted gar</name>
    <dbReference type="NCBI Taxonomy" id="7918"/>
    <lineage>
        <taxon>Eukaryota</taxon>
        <taxon>Metazoa</taxon>
        <taxon>Chordata</taxon>
        <taxon>Craniata</taxon>
        <taxon>Vertebrata</taxon>
        <taxon>Euteleostomi</taxon>
        <taxon>Actinopterygii</taxon>
        <taxon>Neopterygii</taxon>
        <taxon>Holostei</taxon>
        <taxon>Semionotiformes</taxon>
        <taxon>Lepisosteidae</taxon>
        <taxon>Lepisosteus</taxon>
    </lineage>
</organism>
<dbReference type="Proteomes" id="UP000018468">
    <property type="component" value="Linkage group LG3"/>
</dbReference>
<dbReference type="Bgee" id="ENSLOCG00000014078">
    <property type="expression patterns" value="Expressed in liver and 13 other cell types or tissues"/>
</dbReference>
<dbReference type="STRING" id="7918.ENSLOCP00000017351"/>
<dbReference type="Ensembl" id="ENSLOCT00000017382.1">
    <property type="protein sequence ID" value="ENSLOCP00000017351.1"/>
    <property type="gene ID" value="ENSLOCG00000014078.1"/>
</dbReference>
<keyword evidence="5 12" id="KW-0812">Transmembrane</keyword>
<keyword evidence="8 12" id="KW-1133">Transmembrane helix</keyword>
<name>W5N9P2_LEPOC</name>
<dbReference type="GO" id="GO:0030968">
    <property type="term" value="P:endoplasmic reticulum unfolded protein response"/>
    <property type="evidence" value="ECO:0000318"/>
    <property type="project" value="GO_Central"/>
</dbReference>
<keyword evidence="14" id="KW-1185">Reference proteome</keyword>
<evidence type="ECO:0000256" key="3">
    <source>
        <dbReference type="ARBA" id="ARBA00011034"/>
    </source>
</evidence>
<comment type="similarity">
    <text evidence="3">Belongs to the selenoprotein S family.</text>
</comment>
<dbReference type="GO" id="GO:0036502">
    <property type="term" value="C:Derlin-1-VIMP complex"/>
    <property type="evidence" value="ECO:0000318"/>
    <property type="project" value="GO_Central"/>
</dbReference>
<reference evidence="13" key="2">
    <citation type="submission" date="2025-08" db="UniProtKB">
        <authorList>
            <consortium name="Ensembl"/>
        </authorList>
    </citation>
    <scope>IDENTIFICATION</scope>
</reference>
<dbReference type="InterPro" id="IPR009703">
    <property type="entry name" value="Selenoprotein_S"/>
</dbReference>
<evidence type="ECO:0000256" key="11">
    <source>
        <dbReference type="SAM" id="MobiDB-lite"/>
    </source>
</evidence>
<dbReference type="EMBL" id="AHAT01024791">
    <property type="status" value="NOT_ANNOTATED_CDS"/>
    <property type="molecule type" value="Genomic_DNA"/>
</dbReference>
<evidence type="ECO:0000256" key="12">
    <source>
        <dbReference type="SAM" id="Phobius"/>
    </source>
</evidence>
<evidence type="ECO:0000313" key="13">
    <source>
        <dbReference type="Ensembl" id="ENSLOCP00000017351.1"/>
    </source>
</evidence>
<evidence type="ECO:0000256" key="10">
    <source>
        <dbReference type="SAM" id="Coils"/>
    </source>
</evidence>
<feature type="region of interest" description="Disordered" evidence="11">
    <location>
        <begin position="131"/>
        <end position="164"/>
    </location>
</feature>
<dbReference type="PANTHER" id="PTHR28621:SF1">
    <property type="entry name" value="SELENOPROTEIN S"/>
    <property type="match status" value="1"/>
</dbReference>
<keyword evidence="10" id="KW-0175">Coiled coil</keyword>
<evidence type="ECO:0000256" key="5">
    <source>
        <dbReference type="ARBA" id="ARBA00022692"/>
    </source>
</evidence>
<dbReference type="AlphaFoldDB" id="W5N9P2"/>
<evidence type="ECO:0000256" key="9">
    <source>
        <dbReference type="ARBA" id="ARBA00023136"/>
    </source>
</evidence>
<dbReference type="Gene3D" id="6.10.250.2950">
    <property type="match status" value="1"/>
</dbReference>
<evidence type="ECO:0000313" key="14">
    <source>
        <dbReference type="Proteomes" id="UP000018468"/>
    </source>
</evidence>
<dbReference type="Pfam" id="PF06936">
    <property type="entry name" value="Selenoprotein_S"/>
    <property type="match status" value="1"/>
</dbReference>
<keyword evidence="9 12" id="KW-0472">Membrane</keyword>
<evidence type="ECO:0000256" key="2">
    <source>
        <dbReference type="ARBA" id="ARBA00004496"/>
    </source>
</evidence>
<evidence type="ECO:0000256" key="6">
    <source>
        <dbReference type="ARBA" id="ARBA00022824"/>
    </source>
</evidence>
<keyword evidence="4" id="KW-0963">Cytoplasm</keyword>
<evidence type="ECO:0000256" key="4">
    <source>
        <dbReference type="ARBA" id="ARBA00022490"/>
    </source>
</evidence>
<reference evidence="13" key="3">
    <citation type="submission" date="2025-09" db="UniProtKB">
        <authorList>
            <consortium name="Ensembl"/>
        </authorList>
    </citation>
    <scope>IDENTIFICATION</scope>
</reference>
<keyword evidence="6" id="KW-0256">Endoplasmic reticulum</keyword>
<feature type="transmembrane region" description="Helical" evidence="12">
    <location>
        <begin position="40"/>
        <end position="55"/>
    </location>
</feature>
<dbReference type="eggNOG" id="ENOG502RXYU">
    <property type="taxonomic scope" value="Eukaryota"/>
</dbReference>
<sequence length="194" mass="22273">MFLSVLLVKMEVDESTTETPLKNQDLSFLQQSLGALLSDYGWYLLFWCVALYLLVQQLSKRRAERHGSGPGDVHDPSAVVERQTALEAARRRMQEKLDSKAEQFKEKQKQLEEEKRRQKIKMWESMQEGRSYKGNPKLLHQNTEEASSTTVLKPKTKKPLRDSGAYDRPLSHVTRPVLGCALGIFLDSLFEVSF</sequence>
<feature type="coiled-coil region" evidence="10">
    <location>
        <begin position="90"/>
        <end position="121"/>
    </location>
</feature>
<dbReference type="FunCoup" id="W5N9P2">
    <property type="interactions" value="586"/>
</dbReference>
<evidence type="ECO:0000256" key="7">
    <source>
        <dbReference type="ARBA" id="ARBA00022933"/>
    </source>
</evidence>
<dbReference type="GeneTree" id="ENSGT00940000166109"/>
<proteinExistence type="inferred from homology"/>
<evidence type="ECO:0000256" key="1">
    <source>
        <dbReference type="ARBA" id="ARBA00004389"/>
    </source>
</evidence>
<dbReference type="PANTHER" id="PTHR28621">
    <property type="entry name" value="SELENOPROTEIN S"/>
    <property type="match status" value="1"/>
</dbReference>
<protein>
    <submittedName>
        <fullName evidence="13">Selenoprotein S</fullName>
    </submittedName>
</protein>
<dbReference type="GO" id="GO:0030970">
    <property type="term" value="P:retrograde protein transport, ER to cytosol"/>
    <property type="evidence" value="ECO:0000318"/>
    <property type="project" value="GO_Central"/>
</dbReference>
<dbReference type="InParanoid" id="W5N9P2"/>